<protein>
    <recommendedName>
        <fullName evidence="4">Phage portal protein</fullName>
    </recommendedName>
</protein>
<feature type="compositionally biased region" description="Acidic residues" evidence="1">
    <location>
        <begin position="472"/>
        <end position="486"/>
    </location>
</feature>
<gene>
    <name evidence="2" type="ORF">OCV57_05070</name>
</gene>
<dbReference type="RefSeq" id="WP_041337535.1">
    <property type="nucleotide sequence ID" value="NZ_JAOQJZ010000004.1"/>
</dbReference>
<name>A0AAE3LHB6_9FIRM</name>
<feature type="region of interest" description="Disordered" evidence="1">
    <location>
        <begin position="464"/>
        <end position="486"/>
    </location>
</feature>
<accession>A0AAE3LHB6</accession>
<organism evidence="2 3">
    <name type="scientific">Hominimerdicola aceti</name>
    <dbReference type="NCBI Taxonomy" id="2981726"/>
    <lineage>
        <taxon>Bacteria</taxon>
        <taxon>Bacillati</taxon>
        <taxon>Bacillota</taxon>
        <taxon>Clostridia</taxon>
        <taxon>Eubacteriales</taxon>
        <taxon>Oscillospiraceae</taxon>
        <taxon>Hominimerdicola</taxon>
    </lineage>
</organism>
<evidence type="ECO:0000313" key="2">
    <source>
        <dbReference type="EMBL" id="MCU6705300.1"/>
    </source>
</evidence>
<sequence>MNSEIINWLNNNFGYNISTNYYNNISVWKDWWKGFHEPFHRITFENGEKRKSRDMYTMKMAKKVCEDWASILINDKTFVKVDDEYSEKFIVGDTDNGGVFGSNNFWDQANDLMEKMMYSGTCAVVIRLKNAVVSSDGRLLPSPDAWIDLNYLEADRIIVLSSDNGIITEAAFCSDICTKGSNKLYLEIHRLEKGEYVIENHIFGIKDKSLLSEEPLPDGVARIMHTGSDKSWFTICKPAIVNPINGNNGMGCAVFAGAIDNLKGVDLAYNNLNSDFWLGQKKVFLNKNMLEDMSGDKKVAPDEVNQQLFYYIGETMDDGTGKSMVQEHNPDLRVADNTAGIQAQLDYLSFKVGFGTKHYQFNAGSIVTATQYTGDKQDLIQNAHKHFIKVESFLHGLVKTLLWIGHSFIDAQVKEDAHISIVFDQSPLVDENAERQRDKDDVTAGLMQKWEYRVKWYGESEEEAKARLADGEPTDDELMGFEDGEE</sequence>
<dbReference type="AlphaFoldDB" id="A0AAE3LHB6"/>
<evidence type="ECO:0000313" key="3">
    <source>
        <dbReference type="Proteomes" id="UP001208131"/>
    </source>
</evidence>
<dbReference type="Proteomes" id="UP001208131">
    <property type="component" value="Unassembled WGS sequence"/>
</dbReference>
<evidence type="ECO:0008006" key="4">
    <source>
        <dbReference type="Google" id="ProtNLM"/>
    </source>
</evidence>
<proteinExistence type="predicted"/>
<keyword evidence="3" id="KW-1185">Reference proteome</keyword>
<dbReference type="EMBL" id="JAOQJZ010000004">
    <property type="protein sequence ID" value="MCU6705300.1"/>
    <property type="molecule type" value="Genomic_DNA"/>
</dbReference>
<evidence type="ECO:0000256" key="1">
    <source>
        <dbReference type="SAM" id="MobiDB-lite"/>
    </source>
</evidence>
<comment type="caution">
    <text evidence="2">The sequence shown here is derived from an EMBL/GenBank/DDBJ whole genome shotgun (WGS) entry which is preliminary data.</text>
</comment>
<reference evidence="2 3" key="1">
    <citation type="journal article" date="2021" name="ISME Commun">
        <title>Automated analysis of genomic sequences facilitates high-throughput and comprehensive description of bacteria.</title>
        <authorList>
            <person name="Hitch T.C.A."/>
        </authorList>
    </citation>
    <scope>NUCLEOTIDE SEQUENCE [LARGE SCALE GENOMIC DNA]</scope>
    <source>
        <strain evidence="2 3">Sanger_31</strain>
    </source>
</reference>